<dbReference type="AlphaFoldDB" id="A0A1M7C3H4"/>
<dbReference type="NCBIfam" id="TIGR04256">
    <property type="entry name" value="GxxExxY"/>
    <property type="match status" value="1"/>
</dbReference>
<dbReference type="InterPro" id="IPR026350">
    <property type="entry name" value="GxxExxY"/>
</dbReference>
<protein>
    <submittedName>
        <fullName evidence="1">GxxExxY protein</fullName>
    </submittedName>
</protein>
<name>A0A1M7C3H4_9FLAO</name>
<keyword evidence="2" id="KW-1185">Reference proteome</keyword>
<evidence type="ECO:0000313" key="2">
    <source>
        <dbReference type="Proteomes" id="UP000184260"/>
    </source>
</evidence>
<dbReference type="EMBL" id="FRBU01000010">
    <property type="protein sequence ID" value="SHL61848.1"/>
    <property type="molecule type" value="Genomic_DNA"/>
</dbReference>
<dbReference type="OrthoDB" id="1119698at2"/>
<dbReference type="RefSeq" id="WP_073352800.1">
    <property type="nucleotide sequence ID" value="NZ_FRBU01000010.1"/>
</dbReference>
<dbReference type="Pfam" id="PF13366">
    <property type="entry name" value="PDDEXK_3"/>
    <property type="match status" value="1"/>
</dbReference>
<reference evidence="2" key="1">
    <citation type="submission" date="2016-11" db="EMBL/GenBank/DDBJ databases">
        <authorList>
            <person name="Varghese N."/>
            <person name="Submissions S."/>
        </authorList>
    </citation>
    <scope>NUCLEOTIDE SEQUENCE [LARGE SCALE GENOMIC DNA]</scope>
    <source>
        <strain evidence="2">DSM 3661</strain>
    </source>
</reference>
<accession>A0A1M7C3H4</accession>
<dbReference type="Proteomes" id="UP000184260">
    <property type="component" value="Unassembled WGS sequence"/>
</dbReference>
<dbReference type="STRING" id="69322.SAMN05443669_101080"/>
<organism evidence="1 2">
    <name type="scientific">Flavobacterium xanthum</name>
    <dbReference type="NCBI Taxonomy" id="69322"/>
    <lineage>
        <taxon>Bacteria</taxon>
        <taxon>Pseudomonadati</taxon>
        <taxon>Bacteroidota</taxon>
        <taxon>Flavobacteriia</taxon>
        <taxon>Flavobacteriales</taxon>
        <taxon>Flavobacteriaceae</taxon>
        <taxon>Flavobacterium</taxon>
    </lineage>
</organism>
<sequence length="135" mass="15754">MTKKEITQLSYEIIGYAIKVHKKLGPGLLEKIYEECLKYELEKNGYNVKQQLNIEIDYYDLELAHALRLDLLVNESIIVELKTVEKFHPIDETKLLTYMKLLGMPQGLLVNFNTTNISKSCKPLINEYFLRLSDE</sequence>
<evidence type="ECO:0000313" key="1">
    <source>
        <dbReference type="EMBL" id="SHL61848.1"/>
    </source>
</evidence>
<proteinExistence type="predicted"/>
<gene>
    <name evidence="1" type="ORF">SAMN05443669_101080</name>
</gene>